<dbReference type="PANTHER" id="PTHR46328">
    <property type="entry name" value="FAR-RED IMPAIRED RESPONSIVE (FAR1) FAMILY PROTEIN-RELATED"/>
    <property type="match status" value="1"/>
</dbReference>
<feature type="coiled-coil region" evidence="1">
    <location>
        <begin position="429"/>
        <end position="495"/>
    </location>
</feature>
<dbReference type="OMA" id="FNDREMA"/>
<evidence type="ECO:0000259" key="3">
    <source>
        <dbReference type="Pfam" id="PF03101"/>
    </source>
</evidence>
<feature type="compositionally biased region" description="Basic and acidic residues" evidence="2">
    <location>
        <begin position="12"/>
        <end position="22"/>
    </location>
</feature>
<dbReference type="Gramene" id="AUR62002320-RA">
    <property type="protein sequence ID" value="AUR62002320-RA:cds"/>
    <property type="gene ID" value="AUR62002320"/>
</dbReference>
<evidence type="ECO:0000256" key="2">
    <source>
        <dbReference type="SAM" id="MobiDB-lite"/>
    </source>
</evidence>
<dbReference type="AlphaFoldDB" id="A0A803KTG2"/>
<evidence type="ECO:0000313" key="4">
    <source>
        <dbReference type="EnsemblPlants" id="AUR62002320-RA:cds"/>
    </source>
</evidence>
<dbReference type="InterPro" id="IPR004330">
    <property type="entry name" value="FAR1_DNA_bnd_dom"/>
</dbReference>
<reference evidence="4" key="2">
    <citation type="submission" date="2021-03" db="UniProtKB">
        <authorList>
            <consortium name="EnsemblPlants"/>
        </authorList>
    </citation>
    <scope>IDENTIFICATION</scope>
</reference>
<feature type="domain" description="FAR1" evidence="3">
    <location>
        <begin position="50"/>
        <end position="136"/>
    </location>
</feature>
<keyword evidence="5" id="KW-1185">Reference proteome</keyword>
<feature type="region of interest" description="Disordered" evidence="2">
    <location>
        <begin position="1"/>
        <end position="22"/>
    </location>
</feature>
<accession>A0A803KTG2</accession>
<sequence>MGGSSVEGGQSQDDKMNEELSEKEVIPVGEPINEPFVGQEFESEAAAHAFYNTYATHVGFVIRVSKLSRSRRDGTAIGRALVCNKEGYRMPDKREKVVRQRAETRVGCRAMILVRKMNSGKWVITKCVKEHTHPLTPGKGRKDLIFEQYPVAIALKQARIDWSLFGKLAMKVWDFARSFNFFKLAYVKKTVNENEHDKIRELSQQLAVEKKRASTYKRHLEMVFEHIEEHNQSLSKKIQDITELLMLPLFDKENASLCNVDLALESPVKFEIKQKSHIPQVFSKQTFTLFTKSFVESDEEAGEFENSARESSDIGVGDGVVEPNEGMEFDSEEAAKVFYDDYARKVGFVMRVMSCRRSEVDGRILARRFGCNKEGYCLSIRGKLGQVRKPRASTRGDCKAMILVKFDKSGKWVVTRFVRDHNHPLVVSLREVRKKMDDKDKKIEELTAELRNEKRLCTLYQEQLFAFMNDVEGYNAQITKKVQAVLINLKETENQEPKP</sequence>
<protein>
    <recommendedName>
        <fullName evidence="3">FAR1 domain-containing protein</fullName>
    </recommendedName>
</protein>
<dbReference type="Proteomes" id="UP000596660">
    <property type="component" value="Unplaced"/>
</dbReference>
<organism evidence="4 5">
    <name type="scientific">Chenopodium quinoa</name>
    <name type="common">Quinoa</name>
    <dbReference type="NCBI Taxonomy" id="63459"/>
    <lineage>
        <taxon>Eukaryota</taxon>
        <taxon>Viridiplantae</taxon>
        <taxon>Streptophyta</taxon>
        <taxon>Embryophyta</taxon>
        <taxon>Tracheophyta</taxon>
        <taxon>Spermatophyta</taxon>
        <taxon>Magnoliopsida</taxon>
        <taxon>eudicotyledons</taxon>
        <taxon>Gunneridae</taxon>
        <taxon>Pentapetalae</taxon>
        <taxon>Caryophyllales</taxon>
        <taxon>Chenopodiaceae</taxon>
        <taxon>Chenopodioideae</taxon>
        <taxon>Atripliceae</taxon>
        <taxon>Chenopodium</taxon>
    </lineage>
</organism>
<evidence type="ECO:0000313" key="5">
    <source>
        <dbReference type="Proteomes" id="UP000596660"/>
    </source>
</evidence>
<evidence type="ECO:0000256" key="1">
    <source>
        <dbReference type="SAM" id="Coils"/>
    </source>
</evidence>
<name>A0A803KTG2_CHEQI</name>
<dbReference type="Pfam" id="PF03101">
    <property type="entry name" value="FAR1"/>
    <property type="match status" value="2"/>
</dbReference>
<dbReference type="EnsemblPlants" id="AUR62002320-RA">
    <property type="protein sequence ID" value="AUR62002320-RA:cds"/>
    <property type="gene ID" value="AUR62002320"/>
</dbReference>
<proteinExistence type="predicted"/>
<feature type="domain" description="FAR1" evidence="3">
    <location>
        <begin position="338"/>
        <end position="426"/>
    </location>
</feature>
<dbReference type="PANTHER" id="PTHR46328:SF9">
    <property type="entry name" value="FAR-RED IMPAIRED RESPONSIVE (FAR1) FAMILY PROTEIN"/>
    <property type="match status" value="1"/>
</dbReference>
<keyword evidence="1" id="KW-0175">Coiled coil</keyword>
<reference evidence="4" key="1">
    <citation type="journal article" date="2017" name="Nature">
        <title>The genome of Chenopodium quinoa.</title>
        <authorList>
            <person name="Jarvis D.E."/>
            <person name="Ho Y.S."/>
            <person name="Lightfoot D.J."/>
            <person name="Schmoeckel S.M."/>
            <person name="Li B."/>
            <person name="Borm T.J.A."/>
            <person name="Ohyanagi H."/>
            <person name="Mineta K."/>
            <person name="Michell C.T."/>
            <person name="Saber N."/>
            <person name="Kharbatia N.M."/>
            <person name="Rupper R.R."/>
            <person name="Sharp A.R."/>
            <person name="Dally N."/>
            <person name="Boughton B.A."/>
            <person name="Woo Y.H."/>
            <person name="Gao G."/>
            <person name="Schijlen E.G.W.M."/>
            <person name="Guo X."/>
            <person name="Momin A.A."/>
            <person name="Negrao S."/>
            <person name="Al-Babili S."/>
            <person name="Gehring C."/>
            <person name="Roessner U."/>
            <person name="Jung C."/>
            <person name="Murphy K."/>
            <person name="Arold S.T."/>
            <person name="Gojobori T."/>
            <person name="van der Linden C.G."/>
            <person name="van Loo E.N."/>
            <person name="Jellen E.N."/>
            <person name="Maughan P.J."/>
            <person name="Tester M."/>
        </authorList>
    </citation>
    <scope>NUCLEOTIDE SEQUENCE [LARGE SCALE GENOMIC DNA]</scope>
    <source>
        <strain evidence="4">cv. PI 614886</strain>
    </source>
</reference>